<proteinExistence type="predicted"/>
<evidence type="ECO:0000313" key="3">
    <source>
        <dbReference type="Proteomes" id="UP001201812"/>
    </source>
</evidence>
<dbReference type="AlphaFoldDB" id="A0AAD4MJC1"/>
<keyword evidence="1" id="KW-1133">Transmembrane helix</keyword>
<feature type="transmembrane region" description="Helical" evidence="1">
    <location>
        <begin position="16"/>
        <end position="41"/>
    </location>
</feature>
<gene>
    <name evidence="2" type="ORF">DdX_21288</name>
</gene>
<keyword evidence="3" id="KW-1185">Reference proteome</keyword>
<protein>
    <submittedName>
        <fullName evidence="2">Uncharacterized protein</fullName>
    </submittedName>
</protein>
<organism evidence="2 3">
    <name type="scientific">Ditylenchus destructor</name>
    <dbReference type="NCBI Taxonomy" id="166010"/>
    <lineage>
        <taxon>Eukaryota</taxon>
        <taxon>Metazoa</taxon>
        <taxon>Ecdysozoa</taxon>
        <taxon>Nematoda</taxon>
        <taxon>Chromadorea</taxon>
        <taxon>Rhabditida</taxon>
        <taxon>Tylenchina</taxon>
        <taxon>Tylenchomorpha</taxon>
        <taxon>Sphaerularioidea</taxon>
        <taxon>Anguinidae</taxon>
        <taxon>Anguininae</taxon>
        <taxon>Ditylenchus</taxon>
    </lineage>
</organism>
<name>A0AAD4MJC1_9BILA</name>
<keyword evidence="1" id="KW-0812">Transmembrane</keyword>
<comment type="caution">
    <text evidence="2">The sequence shown here is derived from an EMBL/GenBank/DDBJ whole genome shotgun (WGS) entry which is preliminary data.</text>
</comment>
<accession>A0AAD4MJC1</accession>
<sequence length="71" mass="7885">MITLLTSASVGNASSVYFVAFITMPVHWIPVLNPVITIIVVRSYRRVVFRKFLSKRVATVRSATNGYNAPS</sequence>
<dbReference type="Proteomes" id="UP001201812">
    <property type="component" value="Unassembled WGS sequence"/>
</dbReference>
<keyword evidence="1" id="KW-0472">Membrane</keyword>
<dbReference type="EMBL" id="JAKKPZ010000777">
    <property type="protein sequence ID" value="KAI1692385.1"/>
    <property type="molecule type" value="Genomic_DNA"/>
</dbReference>
<evidence type="ECO:0000256" key="1">
    <source>
        <dbReference type="SAM" id="Phobius"/>
    </source>
</evidence>
<evidence type="ECO:0000313" key="2">
    <source>
        <dbReference type="EMBL" id="KAI1692385.1"/>
    </source>
</evidence>
<reference evidence="2" key="1">
    <citation type="submission" date="2022-01" db="EMBL/GenBank/DDBJ databases">
        <title>Genome Sequence Resource for Two Populations of Ditylenchus destructor, the Migratory Endoparasitic Phytonematode.</title>
        <authorList>
            <person name="Zhang H."/>
            <person name="Lin R."/>
            <person name="Xie B."/>
        </authorList>
    </citation>
    <scope>NUCLEOTIDE SEQUENCE</scope>
    <source>
        <strain evidence="2">BazhouSP</strain>
    </source>
</reference>